<evidence type="ECO:0000256" key="1">
    <source>
        <dbReference type="SAM" id="SignalP"/>
    </source>
</evidence>
<dbReference type="EMBL" id="FPCK01000001">
    <property type="protein sequence ID" value="SFV30343.1"/>
    <property type="molecule type" value="Genomic_DNA"/>
</dbReference>
<accession>A0A1I7N6Y3</accession>
<dbReference type="Proteomes" id="UP000199074">
    <property type="component" value="Unassembled WGS sequence"/>
</dbReference>
<feature type="signal peptide" evidence="1">
    <location>
        <begin position="1"/>
        <end position="22"/>
    </location>
</feature>
<evidence type="ECO:0000313" key="2">
    <source>
        <dbReference type="EMBL" id="SFV30343.1"/>
    </source>
</evidence>
<keyword evidence="3" id="KW-1185">Reference proteome</keyword>
<dbReference type="STRING" id="429728.SAMN05216456_0988"/>
<reference evidence="2 3" key="1">
    <citation type="submission" date="2016-10" db="EMBL/GenBank/DDBJ databases">
        <authorList>
            <person name="de Groot N.N."/>
        </authorList>
    </citation>
    <scope>NUCLEOTIDE SEQUENCE [LARGE SCALE GENOMIC DNA]</scope>
    <source>
        <strain evidence="2 3">IPL20</strain>
    </source>
</reference>
<name>A0A1I7N6Y3_9HYPH</name>
<dbReference type="RefSeq" id="WP_092421644.1">
    <property type="nucleotide sequence ID" value="NZ_FPCK01000001.1"/>
</dbReference>
<proteinExistence type="predicted"/>
<sequence length="112" mass="11724">MKRLTTGTMLLASLALAIPAWAAPGQCSFTGFDTFACDIQFDGGGLAFGLPNGQVFAFAVTDQSEGQGYLIAADAAPGRPPVEIGSFEAQADQPGCWLAKDRDLTFCALVFE</sequence>
<organism evidence="2 3">
    <name type="scientific">Devosia crocina</name>
    <dbReference type="NCBI Taxonomy" id="429728"/>
    <lineage>
        <taxon>Bacteria</taxon>
        <taxon>Pseudomonadati</taxon>
        <taxon>Pseudomonadota</taxon>
        <taxon>Alphaproteobacteria</taxon>
        <taxon>Hyphomicrobiales</taxon>
        <taxon>Devosiaceae</taxon>
        <taxon>Devosia</taxon>
    </lineage>
</organism>
<feature type="chain" id="PRO_5011442616" evidence="1">
    <location>
        <begin position="23"/>
        <end position="112"/>
    </location>
</feature>
<gene>
    <name evidence="2" type="ORF">SAMN05216456_0988</name>
</gene>
<dbReference type="AlphaFoldDB" id="A0A1I7N6Y3"/>
<keyword evidence="1" id="KW-0732">Signal</keyword>
<protein>
    <submittedName>
        <fullName evidence="2">Uncharacterized protein</fullName>
    </submittedName>
</protein>
<evidence type="ECO:0000313" key="3">
    <source>
        <dbReference type="Proteomes" id="UP000199074"/>
    </source>
</evidence>
<dbReference type="OrthoDB" id="7949853at2"/>